<accession>A0A9N9T6P5</accession>
<protein>
    <recommendedName>
        <fullName evidence="18">Aminopeptidase</fullName>
        <ecNumber evidence="18">3.4.11.-</ecNumber>
    </recommendedName>
</protein>
<keyword evidence="8" id="KW-0732">Signal</keyword>
<dbReference type="Gene3D" id="2.60.40.1730">
    <property type="entry name" value="tricorn interacting facor f3 domain"/>
    <property type="match status" value="1"/>
</dbReference>
<dbReference type="InterPro" id="IPR045357">
    <property type="entry name" value="Aminopeptidase_N-like_N"/>
</dbReference>
<dbReference type="EC" id="3.4.11.-" evidence="18"/>
<evidence type="ECO:0000256" key="11">
    <source>
        <dbReference type="ARBA" id="ARBA00023049"/>
    </source>
</evidence>
<dbReference type="FunFam" id="2.60.40.1910:FF:000008">
    <property type="entry name" value="Aminopeptidase"/>
    <property type="match status" value="1"/>
</dbReference>
<dbReference type="PANTHER" id="PTHR11533:SF301">
    <property type="entry name" value="AMINOPEPTIDASE"/>
    <property type="match status" value="1"/>
</dbReference>
<evidence type="ECO:0000313" key="23">
    <source>
        <dbReference type="Proteomes" id="UP001153709"/>
    </source>
</evidence>
<keyword evidence="3 18" id="KW-0031">Aminopeptidase</keyword>
<dbReference type="PRINTS" id="PR00756">
    <property type="entry name" value="ALADIPTASE"/>
</dbReference>
<dbReference type="GO" id="GO:0043171">
    <property type="term" value="P:peptide catabolic process"/>
    <property type="evidence" value="ECO:0007669"/>
    <property type="project" value="TreeGrafter"/>
</dbReference>
<dbReference type="PANTHER" id="PTHR11533">
    <property type="entry name" value="PROTEASE M1 ZINC METALLOPROTEASE"/>
    <property type="match status" value="1"/>
</dbReference>
<feature type="site" description="Transition state stabilizer" evidence="17">
    <location>
        <position position="428"/>
    </location>
</feature>
<keyword evidence="23" id="KW-1185">Reference proteome</keyword>
<dbReference type="EMBL" id="OU898281">
    <property type="protein sequence ID" value="CAG9836871.1"/>
    <property type="molecule type" value="Genomic_DNA"/>
</dbReference>
<keyword evidence="7 16" id="KW-0479">Metal-binding</keyword>
<keyword evidence="10 16" id="KW-0862">Zinc</keyword>
<evidence type="ECO:0000256" key="5">
    <source>
        <dbReference type="ARBA" id="ARBA00022622"/>
    </source>
</evidence>
<dbReference type="OrthoDB" id="10031169at2759"/>
<organism evidence="22 23">
    <name type="scientific">Diabrotica balteata</name>
    <name type="common">Banded cucumber beetle</name>
    <dbReference type="NCBI Taxonomy" id="107213"/>
    <lineage>
        <taxon>Eukaryota</taxon>
        <taxon>Metazoa</taxon>
        <taxon>Ecdysozoa</taxon>
        <taxon>Arthropoda</taxon>
        <taxon>Hexapoda</taxon>
        <taxon>Insecta</taxon>
        <taxon>Pterygota</taxon>
        <taxon>Neoptera</taxon>
        <taxon>Endopterygota</taxon>
        <taxon>Coleoptera</taxon>
        <taxon>Polyphaga</taxon>
        <taxon>Cucujiformia</taxon>
        <taxon>Chrysomeloidea</taxon>
        <taxon>Chrysomelidae</taxon>
        <taxon>Galerucinae</taxon>
        <taxon>Diabroticina</taxon>
        <taxon>Diabroticites</taxon>
        <taxon>Diabrotica</taxon>
    </lineage>
</organism>
<evidence type="ECO:0000256" key="18">
    <source>
        <dbReference type="RuleBase" id="RU364040"/>
    </source>
</evidence>
<dbReference type="GO" id="GO:0005886">
    <property type="term" value="C:plasma membrane"/>
    <property type="evidence" value="ECO:0007669"/>
    <property type="project" value="UniProtKB-SubCell"/>
</dbReference>
<evidence type="ECO:0000256" key="2">
    <source>
        <dbReference type="ARBA" id="ARBA00010136"/>
    </source>
</evidence>
<feature type="binding site" evidence="16">
    <location>
        <position position="343"/>
    </location>
    <ligand>
        <name>Zn(2+)</name>
        <dbReference type="ChEBI" id="CHEBI:29105"/>
        <note>catalytic</note>
    </ligand>
</feature>
<dbReference type="InterPro" id="IPR034016">
    <property type="entry name" value="M1_APN-typ"/>
</dbReference>
<proteinExistence type="inferred from homology"/>
<evidence type="ECO:0000256" key="12">
    <source>
        <dbReference type="ARBA" id="ARBA00023136"/>
    </source>
</evidence>
<evidence type="ECO:0000256" key="3">
    <source>
        <dbReference type="ARBA" id="ARBA00022438"/>
    </source>
</evidence>
<dbReference type="InterPro" id="IPR024571">
    <property type="entry name" value="ERAP1-like_C_dom"/>
</dbReference>
<dbReference type="FunFam" id="1.10.390.10:FF:000013">
    <property type="entry name" value="Aminopeptidase N"/>
    <property type="match status" value="1"/>
</dbReference>
<dbReference type="InterPro" id="IPR014782">
    <property type="entry name" value="Peptidase_M1_dom"/>
</dbReference>
<dbReference type="SUPFAM" id="SSF55486">
    <property type="entry name" value="Metalloproteases ('zincins'), catalytic domain"/>
    <property type="match status" value="1"/>
</dbReference>
<evidence type="ECO:0000256" key="9">
    <source>
        <dbReference type="ARBA" id="ARBA00022801"/>
    </source>
</evidence>
<dbReference type="InterPro" id="IPR027268">
    <property type="entry name" value="Peptidase_M4/M1_CTD_sf"/>
</dbReference>
<feature type="binding site" evidence="16">
    <location>
        <position position="366"/>
    </location>
    <ligand>
        <name>Zn(2+)</name>
        <dbReference type="ChEBI" id="CHEBI:29105"/>
        <note>catalytic</note>
    </ligand>
</feature>
<dbReference type="InterPro" id="IPR050344">
    <property type="entry name" value="Peptidase_M1_aminopeptidases"/>
</dbReference>
<dbReference type="InterPro" id="IPR042097">
    <property type="entry name" value="Aminopeptidase_N-like_N_sf"/>
</dbReference>
<dbReference type="GO" id="GO:0005737">
    <property type="term" value="C:cytoplasm"/>
    <property type="evidence" value="ECO:0007669"/>
    <property type="project" value="TreeGrafter"/>
</dbReference>
<dbReference type="CDD" id="cd09601">
    <property type="entry name" value="M1_APN-Q_like"/>
    <property type="match status" value="1"/>
</dbReference>
<evidence type="ECO:0000256" key="14">
    <source>
        <dbReference type="ARBA" id="ARBA00023288"/>
    </source>
</evidence>
<dbReference type="Pfam" id="PF01433">
    <property type="entry name" value="Peptidase_M1"/>
    <property type="match status" value="1"/>
</dbReference>
<evidence type="ECO:0000259" key="21">
    <source>
        <dbReference type="Pfam" id="PF17900"/>
    </source>
</evidence>
<comment type="subcellular location">
    <subcellularLocation>
        <location evidence="1">Cell membrane</location>
        <topology evidence="1">Lipid-anchor</topology>
        <topology evidence="1">GPI-anchor</topology>
    </subcellularLocation>
</comment>
<evidence type="ECO:0000256" key="17">
    <source>
        <dbReference type="PIRSR" id="PIRSR634016-4"/>
    </source>
</evidence>
<feature type="active site" description="Proton acceptor" evidence="15">
    <location>
        <position position="344"/>
    </location>
</feature>
<evidence type="ECO:0000313" key="22">
    <source>
        <dbReference type="EMBL" id="CAG9836871.1"/>
    </source>
</evidence>
<dbReference type="GO" id="GO:0098552">
    <property type="term" value="C:side of membrane"/>
    <property type="evidence" value="ECO:0007669"/>
    <property type="project" value="UniProtKB-KW"/>
</dbReference>
<evidence type="ECO:0000259" key="19">
    <source>
        <dbReference type="Pfam" id="PF01433"/>
    </source>
</evidence>
<keyword evidence="14" id="KW-0449">Lipoprotein</keyword>
<keyword evidence="6 18" id="KW-0645">Protease</keyword>
<dbReference type="GO" id="GO:0008270">
    <property type="term" value="F:zinc ion binding"/>
    <property type="evidence" value="ECO:0007669"/>
    <property type="project" value="UniProtKB-UniRule"/>
</dbReference>
<name>A0A9N9T6P5_DIABA</name>
<feature type="domain" description="Peptidase M1 membrane alanine aminopeptidase" evidence="19">
    <location>
        <begin position="269"/>
        <end position="496"/>
    </location>
</feature>
<keyword evidence="5" id="KW-0336">GPI-anchor</keyword>
<dbReference type="AlphaFoldDB" id="A0A9N9T6P5"/>
<evidence type="ECO:0000256" key="4">
    <source>
        <dbReference type="ARBA" id="ARBA00022475"/>
    </source>
</evidence>
<keyword evidence="9 18" id="KW-0378">Hydrolase</keyword>
<feature type="binding site" evidence="16">
    <location>
        <position position="347"/>
    </location>
    <ligand>
        <name>Zn(2+)</name>
        <dbReference type="ChEBI" id="CHEBI:29105"/>
        <note>catalytic</note>
    </ligand>
</feature>
<dbReference type="GO" id="GO:0070006">
    <property type="term" value="F:metalloaminopeptidase activity"/>
    <property type="evidence" value="ECO:0007669"/>
    <property type="project" value="TreeGrafter"/>
</dbReference>
<dbReference type="Gene3D" id="1.10.390.10">
    <property type="entry name" value="Neutral Protease Domain 2"/>
    <property type="match status" value="1"/>
</dbReference>
<comment type="similarity">
    <text evidence="2 18">Belongs to the peptidase M1 family.</text>
</comment>
<keyword evidence="11 18" id="KW-0482">Metalloprotease</keyword>
<dbReference type="Gene3D" id="2.60.40.1910">
    <property type="match status" value="1"/>
</dbReference>
<dbReference type="GO" id="GO:0042277">
    <property type="term" value="F:peptide binding"/>
    <property type="evidence" value="ECO:0007669"/>
    <property type="project" value="TreeGrafter"/>
</dbReference>
<keyword evidence="4" id="KW-1003">Cell membrane</keyword>
<dbReference type="Pfam" id="PF11838">
    <property type="entry name" value="ERAP1_C"/>
    <property type="match status" value="1"/>
</dbReference>
<evidence type="ECO:0000256" key="10">
    <source>
        <dbReference type="ARBA" id="ARBA00022833"/>
    </source>
</evidence>
<sequence length="944" mass="107182">MGLEKGRLVPFSRGKTMTPLSFFSVLLVFLPFVYLQEYRLPTTVVPSHYALSFTFNRQVFTGTIFEFSGSTVITIRTTESVTNIQLHADPSFIRIEAIALDQGGEVDSYNMNDVTQILTITTKAALTPEIEYKLTITYKADISTKEMIGLYQSTYQDVSQATNYLVATQFEPTYARRVFPCFDEPSFKATFQVSFTLGPNIIPRTNTKLESSNQITPNILQYTFVTTPVMSTYLLSFVISNLDCSEAFTINGVENSVCSRPDTANFRGWAVDIAPKILASLGEYTQLDYNLAMNKMDYVAVPDFSVEAMENWGLSTYREQNLLYDPEHSTNIDKQNVATLLAHEIAHQWFGNLVTCNWWSETFLNEAFGDYFEYFAVHMILPDWQLDKQYVVNNVQKALRADEGNLPALQSSVSTPVEILGRFNVVSYTKGSSILRMVEHILGSENFKAGIYHYLNSYKFKNTASSDLWRGFQAYLDNSYSILPNYLNLGDVMNNWVVQSGFPLLTVTINGENLQIQQRRFGETGSDDNTKWYVPITFITSGTSGVPATRPSYWLTPQENVAFQLPEGAEWIIVNNLQTGYYRVNYDTATWNKIEEVFKSDNFGSINEITRAQIVDDLFSLANIGEISYSRVLQFLEFLSEETSYFTWTSAFNGFQFIFDRLQNQSNLTETITTNVLSLMDKLYQSTSFDVIDDDNQVFTLKKMLTFSWACQLRHPQCLVMARALFLSYKLGGVKPEKNLRSTVYCTALQTSSEREDWDFLLRVHNEADLDSERPLLLKSLACTQNKELLQELLLLTIASDSPIAREDCITVLKSVADNLNGAELAFDFVINNYNNIIQRYQATNTIAQILEIISGAISTEEQLDKFRAFINGDQLPKDYVNDGERALEIAQKNMNWLVKYENDLMNHYYPQPDQPDPSPITGEGVAIVSNGLIIGLIVSYLLL</sequence>
<dbReference type="SUPFAM" id="SSF63737">
    <property type="entry name" value="Leukotriene A4 hydrolase N-terminal domain"/>
    <property type="match status" value="1"/>
</dbReference>
<evidence type="ECO:0000256" key="6">
    <source>
        <dbReference type="ARBA" id="ARBA00022670"/>
    </source>
</evidence>
<feature type="domain" description="Aminopeptidase N-like N-terminal" evidence="21">
    <location>
        <begin position="45"/>
        <end position="234"/>
    </location>
</feature>
<reference evidence="22" key="1">
    <citation type="submission" date="2022-01" db="EMBL/GenBank/DDBJ databases">
        <authorList>
            <person name="King R."/>
        </authorList>
    </citation>
    <scope>NUCLEOTIDE SEQUENCE</scope>
</reference>
<gene>
    <name evidence="22" type="ORF">DIABBA_LOCUS9918</name>
</gene>
<dbReference type="GO" id="GO:0006508">
    <property type="term" value="P:proteolysis"/>
    <property type="evidence" value="ECO:0007669"/>
    <property type="project" value="UniProtKB-KW"/>
</dbReference>
<keyword evidence="12" id="KW-0472">Membrane</keyword>
<evidence type="ECO:0000256" key="8">
    <source>
        <dbReference type="ARBA" id="ARBA00022729"/>
    </source>
</evidence>
<evidence type="ECO:0000259" key="20">
    <source>
        <dbReference type="Pfam" id="PF11838"/>
    </source>
</evidence>
<feature type="domain" description="ERAP1-like C-terminal" evidence="20">
    <location>
        <begin position="571"/>
        <end position="875"/>
    </location>
</feature>
<comment type="cofactor">
    <cofactor evidence="16 18">
        <name>Zn(2+)</name>
        <dbReference type="ChEBI" id="CHEBI:29105"/>
    </cofactor>
    <text evidence="16 18">Binds 1 zinc ion per subunit.</text>
</comment>
<evidence type="ECO:0000256" key="1">
    <source>
        <dbReference type="ARBA" id="ARBA00004609"/>
    </source>
</evidence>
<evidence type="ECO:0000256" key="7">
    <source>
        <dbReference type="ARBA" id="ARBA00022723"/>
    </source>
</evidence>
<dbReference type="Proteomes" id="UP001153709">
    <property type="component" value="Chromosome 6"/>
</dbReference>
<dbReference type="Pfam" id="PF17900">
    <property type="entry name" value="Peptidase_M1_N"/>
    <property type="match status" value="1"/>
</dbReference>
<dbReference type="GO" id="GO:0005615">
    <property type="term" value="C:extracellular space"/>
    <property type="evidence" value="ECO:0007669"/>
    <property type="project" value="TreeGrafter"/>
</dbReference>
<dbReference type="Gene3D" id="1.25.50.20">
    <property type="match status" value="1"/>
</dbReference>
<evidence type="ECO:0000256" key="15">
    <source>
        <dbReference type="PIRSR" id="PIRSR634016-1"/>
    </source>
</evidence>
<evidence type="ECO:0000256" key="13">
    <source>
        <dbReference type="ARBA" id="ARBA00023180"/>
    </source>
</evidence>
<evidence type="ECO:0000256" key="16">
    <source>
        <dbReference type="PIRSR" id="PIRSR634016-3"/>
    </source>
</evidence>
<dbReference type="InterPro" id="IPR001930">
    <property type="entry name" value="Peptidase_M1"/>
</dbReference>
<keyword evidence="13" id="KW-0325">Glycoprotein</keyword>